<feature type="domain" description="Major facilitator superfamily (MFS) profile" evidence="6">
    <location>
        <begin position="6"/>
        <end position="377"/>
    </location>
</feature>
<keyword evidence="4 5" id="KW-0472">Membrane</keyword>
<dbReference type="PANTHER" id="PTHR23537">
    <property type="match status" value="1"/>
</dbReference>
<protein>
    <submittedName>
        <fullName evidence="7">YbfB/YjiJ family MFS transporter</fullName>
    </submittedName>
</protein>
<evidence type="ECO:0000313" key="8">
    <source>
        <dbReference type="Proteomes" id="UP001183246"/>
    </source>
</evidence>
<dbReference type="InterPro" id="IPR036259">
    <property type="entry name" value="MFS_trans_sf"/>
</dbReference>
<keyword evidence="2 5" id="KW-0812">Transmembrane</keyword>
<evidence type="ECO:0000256" key="1">
    <source>
        <dbReference type="ARBA" id="ARBA00004651"/>
    </source>
</evidence>
<organism evidence="7 8">
    <name type="scientific">Streptomyces litchfieldiae</name>
    <dbReference type="NCBI Taxonomy" id="3075543"/>
    <lineage>
        <taxon>Bacteria</taxon>
        <taxon>Bacillati</taxon>
        <taxon>Actinomycetota</taxon>
        <taxon>Actinomycetes</taxon>
        <taxon>Kitasatosporales</taxon>
        <taxon>Streptomycetaceae</taxon>
        <taxon>Streptomyces</taxon>
    </lineage>
</organism>
<gene>
    <name evidence="7" type="ORF">RM590_22910</name>
</gene>
<name>A0ABU2MY00_9ACTN</name>
<dbReference type="Proteomes" id="UP001183246">
    <property type="component" value="Unassembled WGS sequence"/>
</dbReference>
<feature type="transmembrane region" description="Helical" evidence="5">
    <location>
        <begin position="98"/>
        <end position="120"/>
    </location>
</feature>
<evidence type="ECO:0000256" key="5">
    <source>
        <dbReference type="SAM" id="Phobius"/>
    </source>
</evidence>
<reference evidence="8" key="1">
    <citation type="submission" date="2023-07" db="EMBL/GenBank/DDBJ databases">
        <title>30 novel species of actinomycetes from the DSMZ collection.</title>
        <authorList>
            <person name="Nouioui I."/>
        </authorList>
    </citation>
    <scope>NUCLEOTIDE SEQUENCE [LARGE SCALE GENOMIC DNA]</scope>
    <source>
        <strain evidence="8">DSM 44938</strain>
    </source>
</reference>
<proteinExistence type="predicted"/>
<dbReference type="SUPFAM" id="SSF103473">
    <property type="entry name" value="MFS general substrate transporter"/>
    <property type="match status" value="1"/>
</dbReference>
<feature type="transmembrane region" description="Helical" evidence="5">
    <location>
        <begin position="160"/>
        <end position="178"/>
    </location>
</feature>
<feature type="transmembrane region" description="Helical" evidence="5">
    <location>
        <begin position="265"/>
        <end position="283"/>
    </location>
</feature>
<feature type="transmembrane region" description="Helical" evidence="5">
    <location>
        <begin position="46"/>
        <end position="67"/>
    </location>
</feature>
<dbReference type="PANTHER" id="PTHR23537:SF1">
    <property type="entry name" value="SUGAR TRANSPORTER"/>
    <property type="match status" value="1"/>
</dbReference>
<feature type="transmembrane region" description="Helical" evidence="5">
    <location>
        <begin position="349"/>
        <end position="368"/>
    </location>
</feature>
<feature type="transmembrane region" description="Helical" evidence="5">
    <location>
        <begin position="74"/>
        <end position="92"/>
    </location>
</feature>
<feature type="transmembrane region" description="Helical" evidence="5">
    <location>
        <begin position="199"/>
        <end position="225"/>
    </location>
</feature>
<evidence type="ECO:0000313" key="7">
    <source>
        <dbReference type="EMBL" id="MDT0345429.1"/>
    </source>
</evidence>
<sequence>MKREWQIGIAGLTAIGVGFGFARYGYGLFLPEFRAEFGLSVTAVGLIGSATAAGYLVALLSAGVLVARRGPRPVVVAGGVAATAGMALVAVATAPVPLAIGLVLAGTSSGLVWTPFSDVVDRLVPRGSRERVTGAIASGTAFAVVVAGPFALLANATGWRFAWLVFAATALVTTWYNARVLPGGRGPARARAAGGPRSFARAAAVPLYLTALVYGVAGAVYWTFAMEAIEGGGAVEPLFWTLMGAAGTAGVLTGHAIVRLGVRRVQIGLFTGIAAALALLGAAPGAMPAVVASALLYGPCFMAGSGVLAVWSHQVFPERPSAGFTATVLFLGVGSVAGPAALGAFGDRYGLGAAFLVTAALTQLAPLARPTRAGARARGGRIPPRGMVHGAAVTGDLR</sequence>
<keyword evidence="8" id="KW-1185">Reference proteome</keyword>
<evidence type="ECO:0000256" key="4">
    <source>
        <dbReference type="ARBA" id="ARBA00023136"/>
    </source>
</evidence>
<dbReference type="Gene3D" id="1.20.1250.20">
    <property type="entry name" value="MFS general substrate transporter like domains"/>
    <property type="match status" value="1"/>
</dbReference>
<dbReference type="EMBL" id="JAVREL010000014">
    <property type="protein sequence ID" value="MDT0345429.1"/>
    <property type="molecule type" value="Genomic_DNA"/>
</dbReference>
<feature type="transmembrane region" description="Helical" evidence="5">
    <location>
        <begin position="323"/>
        <end position="343"/>
    </location>
</feature>
<evidence type="ECO:0000256" key="3">
    <source>
        <dbReference type="ARBA" id="ARBA00022989"/>
    </source>
</evidence>
<feature type="transmembrane region" description="Helical" evidence="5">
    <location>
        <begin position="132"/>
        <end position="154"/>
    </location>
</feature>
<dbReference type="Pfam" id="PF06779">
    <property type="entry name" value="MFS_4"/>
    <property type="match status" value="1"/>
</dbReference>
<keyword evidence="3 5" id="KW-1133">Transmembrane helix</keyword>
<feature type="transmembrane region" description="Helical" evidence="5">
    <location>
        <begin position="237"/>
        <end position="258"/>
    </location>
</feature>
<dbReference type="RefSeq" id="WP_311706560.1">
    <property type="nucleotide sequence ID" value="NZ_JAVREL010000014.1"/>
</dbReference>
<dbReference type="InterPro" id="IPR020846">
    <property type="entry name" value="MFS_dom"/>
</dbReference>
<dbReference type="PROSITE" id="PS50850">
    <property type="entry name" value="MFS"/>
    <property type="match status" value="1"/>
</dbReference>
<evidence type="ECO:0000259" key="6">
    <source>
        <dbReference type="PROSITE" id="PS50850"/>
    </source>
</evidence>
<comment type="subcellular location">
    <subcellularLocation>
        <location evidence="1">Cell membrane</location>
        <topology evidence="1">Multi-pass membrane protein</topology>
    </subcellularLocation>
</comment>
<evidence type="ECO:0000256" key="2">
    <source>
        <dbReference type="ARBA" id="ARBA00022692"/>
    </source>
</evidence>
<comment type="caution">
    <text evidence="7">The sequence shown here is derived from an EMBL/GenBank/DDBJ whole genome shotgun (WGS) entry which is preliminary data.</text>
</comment>
<feature type="transmembrane region" description="Helical" evidence="5">
    <location>
        <begin position="289"/>
        <end position="311"/>
    </location>
</feature>
<accession>A0ABU2MY00</accession>
<dbReference type="InterPro" id="IPR010645">
    <property type="entry name" value="MFS_4"/>
</dbReference>
<feature type="transmembrane region" description="Helical" evidence="5">
    <location>
        <begin position="7"/>
        <end position="26"/>
    </location>
</feature>